<evidence type="ECO:0000256" key="3">
    <source>
        <dbReference type="PIRSR" id="PIRSR000390-1"/>
    </source>
</evidence>
<dbReference type="AlphaFoldDB" id="A0A9X1NMB7"/>
<dbReference type="Pfam" id="PF01041">
    <property type="entry name" value="DegT_DnrJ_EryC1"/>
    <property type="match status" value="1"/>
</dbReference>
<accession>A0A9X1NMB7</accession>
<dbReference type="GO" id="GO:0000271">
    <property type="term" value="P:polysaccharide biosynthetic process"/>
    <property type="evidence" value="ECO:0007669"/>
    <property type="project" value="TreeGrafter"/>
</dbReference>
<keyword evidence="6" id="KW-0032">Aminotransferase</keyword>
<dbReference type="SUPFAM" id="SSF53383">
    <property type="entry name" value="PLP-dependent transferases"/>
    <property type="match status" value="1"/>
</dbReference>
<dbReference type="PANTHER" id="PTHR30244">
    <property type="entry name" value="TRANSAMINASE"/>
    <property type="match status" value="1"/>
</dbReference>
<comment type="caution">
    <text evidence="6">The sequence shown here is derived from an EMBL/GenBank/DDBJ whole genome shotgun (WGS) entry which is preliminary data.</text>
</comment>
<dbReference type="PIRSF" id="PIRSF000390">
    <property type="entry name" value="PLP_StrS"/>
    <property type="match status" value="1"/>
</dbReference>
<dbReference type="Gene3D" id="3.90.1150.10">
    <property type="entry name" value="Aspartate Aminotransferase, domain 1"/>
    <property type="match status" value="1"/>
</dbReference>
<organism evidence="6 7">
    <name type="scientific">Kineosporia babensis</name>
    <dbReference type="NCBI Taxonomy" id="499548"/>
    <lineage>
        <taxon>Bacteria</taxon>
        <taxon>Bacillati</taxon>
        <taxon>Actinomycetota</taxon>
        <taxon>Actinomycetes</taxon>
        <taxon>Kineosporiales</taxon>
        <taxon>Kineosporiaceae</taxon>
        <taxon>Kineosporia</taxon>
    </lineage>
</organism>
<evidence type="ECO:0000256" key="4">
    <source>
        <dbReference type="PIRSR" id="PIRSR000390-2"/>
    </source>
</evidence>
<evidence type="ECO:0000256" key="2">
    <source>
        <dbReference type="ARBA" id="ARBA00037999"/>
    </source>
</evidence>
<dbReference type="RefSeq" id="WP_231448561.1">
    <property type="nucleotide sequence ID" value="NZ_JAJOMB010000024.1"/>
</dbReference>
<keyword evidence="1 4" id="KW-0663">Pyridoxal phosphate</keyword>
<feature type="active site" description="Proton acceptor" evidence="3">
    <location>
        <position position="200"/>
    </location>
</feature>
<dbReference type="GO" id="GO:0030170">
    <property type="term" value="F:pyridoxal phosphate binding"/>
    <property type="evidence" value="ECO:0007669"/>
    <property type="project" value="TreeGrafter"/>
</dbReference>
<dbReference type="GO" id="GO:0008483">
    <property type="term" value="F:transaminase activity"/>
    <property type="evidence" value="ECO:0007669"/>
    <property type="project" value="UniProtKB-KW"/>
</dbReference>
<sequence length="392" mass="41713">MKHQVNDLAMFGGSSVFAQPLFVGRPSVGDRSRFFERLSQVLDRQWLTNNGPLVREFEGRIAEVAGVEHCVAVCNATAALQLLHRALGVRGEIIMPSMTYVATAHSARMAGLTPVFCDVDPLTGCLDPAAVESALSERTSAVLGVHLWGQPCAVEDLTKVADRHRLTLTFDAAHALGCTEQGRPIGGFGEAEVFSFHATKVVNSFEGGAVVTGNAALADELRALRAFGAADGAIRSVGTNAKLSEAGAAMGLTSLEAFPATVRHNRANLKAYRTELDALPGVRVLPFDESASANCQYAVALIDAEVTGVHRDLLVRALAAENVIAQKYFSPACHQLEPYAGAVRLPNTERLAEQVIALPTGPATSVEQVRLVGELLRYLVSHGPELSARVGR</sequence>
<evidence type="ECO:0000256" key="5">
    <source>
        <dbReference type="RuleBase" id="RU004508"/>
    </source>
</evidence>
<proteinExistence type="inferred from homology"/>
<evidence type="ECO:0000313" key="7">
    <source>
        <dbReference type="Proteomes" id="UP001138997"/>
    </source>
</evidence>
<comment type="similarity">
    <text evidence="2 5">Belongs to the DegT/DnrJ/EryC1 family.</text>
</comment>
<name>A0A9X1NMB7_9ACTN</name>
<dbReference type="InterPro" id="IPR015422">
    <property type="entry name" value="PyrdxlP-dep_Trfase_small"/>
</dbReference>
<keyword evidence="7" id="KW-1185">Reference proteome</keyword>
<dbReference type="InterPro" id="IPR015424">
    <property type="entry name" value="PyrdxlP-dep_Trfase"/>
</dbReference>
<dbReference type="PANTHER" id="PTHR30244:SF9">
    <property type="entry name" value="PROTEIN RV3402C"/>
    <property type="match status" value="1"/>
</dbReference>
<evidence type="ECO:0000313" key="6">
    <source>
        <dbReference type="EMBL" id="MCD5315741.1"/>
    </source>
</evidence>
<dbReference type="CDD" id="cd00616">
    <property type="entry name" value="AHBA_syn"/>
    <property type="match status" value="1"/>
</dbReference>
<evidence type="ECO:0000256" key="1">
    <source>
        <dbReference type="ARBA" id="ARBA00022898"/>
    </source>
</evidence>
<dbReference type="EMBL" id="JAJOMB010000024">
    <property type="protein sequence ID" value="MCD5315741.1"/>
    <property type="molecule type" value="Genomic_DNA"/>
</dbReference>
<keyword evidence="6" id="KW-0808">Transferase</keyword>
<dbReference type="InterPro" id="IPR015421">
    <property type="entry name" value="PyrdxlP-dep_Trfase_major"/>
</dbReference>
<protein>
    <submittedName>
        <fullName evidence="6">Aminotransferase class I/II-fold pyridoxal phosphate-dependent enzyme</fullName>
    </submittedName>
</protein>
<reference evidence="6" key="1">
    <citation type="submission" date="2021-11" db="EMBL/GenBank/DDBJ databases">
        <title>Streptomyces corallinus and Kineosporia corallina sp. nov., two new coral-derived marine actinobacteria.</title>
        <authorList>
            <person name="Buangrab K."/>
            <person name="Sutthacheep M."/>
            <person name="Yeemin T."/>
            <person name="Harunari E."/>
            <person name="Igarashi Y."/>
            <person name="Sripreechasak P."/>
            <person name="Kanchanasin P."/>
            <person name="Tanasupawat S."/>
            <person name="Phongsopitanun W."/>
        </authorList>
    </citation>
    <scope>NUCLEOTIDE SEQUENCE</scope>
    <source>
        <strain evidence="6">JCM 31032</strain>
    </source>
</reference>
<dbReference type="Proteomes" id="UP001138997">
    <property type="component" value="Unassembled WGS sequence"/>
</dbReference>
<dbReference type="InterPro" id="IPR000653">
    <property type="entry name" value="DegT/StrS_aminotransferase"/>
</dbReference>
<feature type="modified residue" description="N6-(pyridoxal phosphate)lysine" evidence="4">
    <location>
        <position position="200"/>
    </location>
</feature>
<dbReference type="Gene3D" id="3.40.640.10">
    <property type="entry name" value="Type I PLP-dependent aspartate aminotransferase-like (Major domain)"/>
    <property type="match status" value="1"/>
</dbReference>
<gene>
    <name evidence="6" type="ORF">LR394_33080</name>
</gene>